<dbReference type="EMBL" id="UINC01017178">
    <property type="protein sequence ID" value="SVA70899.1"/>
    <property type="molecule type" value="Genomic_DNA"/>
</dbReference>
<dbReference type="InterPro" id="IPR051792">
    <property type="entry name" value="GGT_bact"/>
</dbReference>
<proteinExistence type="inferred from homology"/>
<evidence type="ECO:0000256" key="4">
    <source>
        <dbReference type="ARBA" id="ARBA00023145"/>
    </source>
</evidence>
<evidence type="ECO:0000256" key="3">
    <source>
        <dbReference type="ARBA" id="ARBA00022801"/>
    </source>
</evidence>
<dbReference type="GO" id="GO:0036374">
    <property type="term" value="F:glutathione hydrolase activity"/>
    <property type="evidence" value="ECO:0007669"/>
    <property type="project" value="InterPro"/>
</dbReference>
<feature type="non-terminal residue" evidence="6">
    <location>
        <position position="532"/>
    </location>
</feature>
<dbReference type="PROSITE" id="PS00462">
    <property type="entry name" value="G_GLU_TRANSPEPTIDASE"/>
    <property type="match status" value="1"/>
</dbReference>
<dbReference type="PANTHER" id="PTHR43199:SF1">
    <property type="entry name" value="GLUTATHIONE HYDROLASE PROENZYME"/>
    <property type="match status" value="1"/>
</dbReference>
<dbReference type="InterPro" id="IPR055262">
    <property type="entry name" value="GGT_CS"/>
</dbReference>
<dbReference type="Pfam" id="PF01019">
    <property type="entry name" value="G_glu_transpept"/>
    <property type="match status" value="1"/>
</dbReference>
<protein>
    <recommendedName>
        <fullName evidence="7">Gamma-glutamyltransferase</fullName>
    </recommendedName>
</protein>
<dbReference type="PRINTS" id="PR01210">
    <property type="entry name" value="GGTRANSPTASE"/>
</dbReference>
<dbReference type="SUPFAM" id="SSF56235">
    <property type="entry name" value="N-terminal nucleophile aminohydrolases (Ntn hydrolases)"/>
    <property type="match status" value="1"/>
</dbReference>
<evidence type="ECO:0000256" key="5">
    <source>
        <dbReference type="ARBA" id="ARBA00023315"/>
    </source>
</evidence>
<dbReference type="InterPro" id="IPR043137">
    <property type="entry name" value="GGT_ssub_C"/>
</dbReference>
<accession>A0A381Y1G9</accession>
<dbReference type="InterPro" id="IPR043138">
    <property type="entry name" value="GGT_lsub"/>
</dbReference>
<feature type="non-terminal residue" evidence="6">
    <location>
        <position position="1"/>
    </location>
</feature>
<evidence type="ECO:0000256" key="2">
    <source>
        <dbReference type="ARBA" id="ARBA00022679"/>
    </source>
</evidence>
<comment type="similarity">
    <text evidence="1">Belongs to the gamma-glutamyltransferase family.</text>
</comment>
<dbReference type="Gene3D" id="1.10.246.130">
    <property type="match status" value="1"/>
</dbReference>
<sequence length="532" mass="58183">MTFLNVYSYIESELYRLLYNQCKYLLIRFITMNTLEFQCLKSPAFGSRGVVATNHALASTAGLEMLAAGGNAIDAAIAAAFTLTVVEPMSSGIFGAGYLLFFQASTGKTFYIDHYAKAPYGATSNLFNLVRQNGPQAENRLGYKSIGIPGNLLAWCRALEEWGTFDLTTTMTTAINLANSGFTISPHFHSYLRRDFSELSQFSETANIFLPNGKLPQIGSKLIQHDLAKTLAVISDRGPDGLYRGPIGEAVTRDMEQRHGLIVQKDLEDYRTHRKQPVQGSYRGHEIASLGPSSSGGIMTIEALNILEGFDIAGLGYGTAEYFHLILETLKLCWADRFAYLGDPDQVSIPLEILLSKEFAASRRKLLNPVEKGNYIEGDVDLINRESNDTTHMTIADSQGNVVASTQTLNEAFGSKVITPGTGMLLNNCMALFNPLPGTPNSISGGKRMLSSMSPTMVFTDGKPWFAIGTPGGIRIFAAVIQGILNVIDHGMSLQQAIEVPRIWTQFQYVEVEPGVPVSVRHSLRAKGHDVI</sequence>
<dbReference type="InterPro" id="IPR000101">
    <property type="entry name" value="GGT_peptidase"/>
</dbReference>
<name>A0A381Y1G9_9ZZZZ</name>
<organism evidence="6">
    <name type="scientific">marine metagenome</name>
    <dbReference type="NCBI Taxonomy" id="408172"/>
    <lineage>
        <taxon>unclassified sequences</taxon>
        <taxon>metagenomes</taxon>
        <taxon>ecological metagenomes</taxon>
    </lineage>
</organism>
<evidence type="ECO:0000256" key="1">
    <source>
        <dbReference type="ARBA" id="ARBA00009381"/>
    </source>
</evidence>
<dbReference type="InterPro" id="IPR029055">
    <property type="entry name" value="Ntn_hydrolases_N"/>
</dbReference>
<keyword evidence="2" id="KW-0808">Transferase</keyword>
<evidence type="ECO:0000313" key="6">
    <source>
        <dbReference type="EMBL" id="SVA70899.1"/>
    </source>
</evidence>
<keyword evidence="4" id="KW-0865">Zymogen</keyword>
<reference evidence="6" key="1">
    <citation type="submission" date="2018-05" db="EMBL/GenBank/DDBJ databases">
        <authorList>
            <person name="Lanie J.A."/>
            <person name="Ng W.-L."/>
            <person name="Kazmierczak K.M."/>
            <person name="Andrzejewski T.M."/>
            <person name="Davidsen T.M."/>
            <person name="Wayne K.J."/>
            <person name="Tettelin H."/>
            <person name="Glass J.I."/>
            <person name="Rusch D."/>
            <person name="Podicherti R."/>
            <person name="Tsui H.-C.T."/>
            <person name="Winkler M.E."/>
        </authorList>
    </citation>
    <scope>NUCLEOTIDE SEQUENCE</scope>
</reference>
<gene>
    <name evidence="6" type="ORF">METZ01_LOCUS123753</name>
</gene>
<dbReference type="PANTHER" id="PTHR43199">
    <property type="entry name" value="GLUTATHIONE HYDROLASE"/>
    <property type="match status" value="1"/>
</dbReference>
<dbReference type="NCBIfam" id="TIGR00066">
    <property type="entry name" value="g_glut_trans"/>
    <property type="match status" value="1"/>
</dbReference>
<dbReference type="GO" id="GO:0006751">
    <property type="term" value="P:glutathione catabolic process"/>
    <property type="evidence" value="ECO:0007669"/>
    <property type="project" value="InterPro"/>
</dbReference>
<dbReference type="GO" id="GO:0016746">
    <property type="term" value="F:acyltransferase activity"/>
    <property type="evidence" value="ECO:0007669"/>
    <property type="project" value="UniProtKB-KW"/>
</dbReference>
<dbReference type="Gene3D" id="3.60.20.40">
    <property type="match status" value="1"/>
</dbReference>
<keyword evidence="5" id="KW-0012">Acyltransferase</keyword>
<keyword evidence="3" id="KW-0378">Hydrolase</keyword>
<evidence type="ECO:0008006" key="7">
    <source>
        <dbReference type="Google" id="ProtNLM"/>
    </source>
</evidence>
<dbReference type="AlphaFoldDB" id="A0A381Y1G9"/>